<dbReference type="Gene3D" id="3.90.550.10">
    <property type="entry name" value="Spore Coat Polysaccharide Biosynthesis Protein SpsA, Chain A"/>
    <property type="match status" value="1"/>
</dbReference>
<dbReference type="CDD" id="cd00761">
    <property type="entry name" value="Glyco_tranf_GTA_type"/>
    <property type="match status" value="1"/>
</dbReference>
<evidence type="ECO:0000259" key="1">
    <source>
        <dbReference type="Pfam" id="PF00535"/>
    </source>
</evidence>
<comment type="caution">
    <text evidence="2">The sequence shown here is derived from an EMBL/GenBank/DDBJ whole genome shotgun (WGS) entry which is preliminary data.</text>
</comment>
<proteinExistence type="predicted"/>
<dbReference type="SUPFAM" id="SSF53448">
    <property type="entry name" value="Nucleotide-diphospho-sugar transferases"/>
    <property type="match status" value="1"/>
</dbReference>
<sequence>MRQQGSSRSPSSLLDDAPLALNLSAPPALSEIVTPHPVTATVPSSALRRNILFVSGEPTTPGTLYRCDRNAAACAFTGHQTRVLPCPAVGPDDVDWADIIVLWRVEYSAHVSILIRLAKEKEATVIFDADDLVFIPALASVTIIDGIRTVDSATESLTHILFQNMRGTMDRADACFGTTDVMAFEMGRIRSPAFTLPNIFDAACLRRSRRAVRILAAGPQDDLVRIGYASGTRTHQRDFAAVADVLARVMQAHPHVRLVLFREAENKRPILLMDEFPALASVADQIEWRDKVPLEELPDEFARFDISIAPLEVGNVFCEAKSEIKYLEAALAGVPSVVSPTAPYRACIRDGVTGFLAGTEDEWEEALTRLVTDPALRKRMARDALNQVLWTFGAERQAMLFESIVMSFGKPAASARATEQIIARGHYQGRGVPVVPDSTTLFAHDALGTAEVTVIITSHNYSDVILEALESVRNQTLLTLDLIVVDDASTDNSQDLIVDWARKHHARFNRLQILAADTNAGLGGARNIGISASETPWFLSLDADNRLTPEACTSLLAASTPLTAYVYPTIRQFGAAHDLMGERSTPPMRLKNANTIDAMALVAKWAWSAAGGYYVKRDAMGWEDYDLWCSLTELGLTGVHLARPVAEYRIHSNSMTNNVTERQAHKKRVVTCVKNRHPWLTVHPEARGRF</sequence>
<feature type="domain" description="Glycosyltransferase 2-like" evidence="1">
    <location>
        <begin position="453"/>
        <end position="583"/>
    </location>
</feature>
<protein>
    <submittedName>
        <fullName evidence="2">Glycosyltransferase</fullName>
    </submittedName>
</protein>
<dbReference type="Pfam" id="PF13692">
    <property type="entry name" value="Glyco_trans_1_4"/>
    <property type="match status" value="1"/>
</dbReference>
<dbReference type="SUPFAM" id="SSF53756">
    <property type="entry name" value="UDP-Glycosyltransferase/glycogen phosphorylase"/>
    <property type="match status" value="1"/>
</dbReference>
<organism evidence="2 3">
    <name type="scientific">Acetobacter conturbans</name>
    <dbReference type="NCBI Taxonomy" id="1737472"/>
    <lineage>
        <taxon>Bacteria</taxon>
        <taxon>Pseudomonadati</taxon>
        <taxon>Pseudomonadota</taxon>
        <taxon>Alphaproteobacteria</taxon>
        <taxon>Acetobacterales</taxon>
        <taxon>Acetobacteraceae</taxon>
        <taxon>Acetobacter</taxon>
    </lineage>
</organism>
<dbReference type="Gene3D" id="3.40.50.2000">
    <property type="entry name" value="Glycogen Phosphorylase B"/>
    <property type="match status" value="1"/>
</dbReference>
<dbReference type="Proteomes" id="UP000631653">
    <property type="component" value="Unassembled WGS sequence"/>
</dbReference>
<accession>A0ABX0JWT9</accession>
<dbReference type="EMBL" id="WOSY01000003">
    <property type="protein sequence ID" value="NHN87902.1"/>
    <property type="molecule type" value="Genomic_DNA"/>
</dbReference>
<evidence type="ECO:0000313" key="3">
    <source>
        <dbReference type="Proteomes" id="UP000631653"/>
    </source>
</evidence>
<dbReference type="PANTHER" id="PTHR43685:SF2">
    <property type="entry name" value="GLYCOSYLTRANSFERASE 2-LIKE DOMAIN-CONTAINING PROTEIN"/>
    <property type="match status" value="1"/>
</dbReference>
<dbReference type="Pfam" id="PF00535">
    <property type="entry name" value="Glycos_transf_2"/>
    <property type="match status" value="1"/>
</dbReference>
<dbReference type="RefSeq" id="WP_173569180.1">
    <property type="nucleotide sequence ID" value="NZ_WOSY01000003.1"/>
</dbReference>
<dbReference type="InterPro" id="IPR050834">
    <property type="entry name" value="Glycosyltransf_2"/>
</dbReference>
<dbReference type="CDD" id="cd03801">
    <property type="entry name" value="GT4_PimA-like"/>
    <property type="match status" value="1"/>
</dbReference>
<keyword evidence="3" id="KW-1185">Reference proteome</keyword>
<dbReference type="PANTHER" id="PTHR43685">
    <property type="entry name" value="GLYCOSYLTRANSFERASE"/>
    <property type="match status" value="1"/>
</dbReference>
<dbReference type="InterPro" id="IPR001173">
    <property type="entry name" value="Glyco_trans_2-like"/>
</dbReference>
<gene>
    <name evidence="2" type="ORF">GOB81_04555</name>
</gene>
<evidence type="ECO:0000313" key="2">
    <source>
        <dbReference type="EMBL" id="NHN87902.1"/>
    </source>
</evidence>
<dbReference type="InterPro" id="IPR029044">
    <property type="entry name" value="Nucleotide-diphossugar_trans"/>
</dbReference>
<name>A0ABX0JWT9_9PROT</name>
<reference evidence="2 3" key="1">
    <citation type="journal article" date="2020" name="Int. J. Syst. Evol. Microbiol.">
        <title>Novel acetic acid bacteria from cider fermentations: Acetobacter conturbans sp. nov. and Acetobacter fallax sp. nov.</title>
        <authorList>
            <person name="Sombolestani A.S."/>
            <person name="Cleenwerck I."/>
            <person name="Cnockaert M."/>
            <person name="Borremans W."/>
            <person name="Wieme A.D."/>
            <person name="De Vuyst L."/>
            <person name="Vandamme P."/>
        </authorList>
    </citation>
    <scope>NUCLEOTIDE SEQUENCE [LARGE SCALE GENOMIC DNA]</scope>
    <source>
        <strain evidence="2 3">LMG 1627</strain>
    </source>
</reference>